<dbReference type="InterPro" id="IPR000524">
    <property type="entry name" value="Tscrpt_reg_HTH_GntR"/>
</dbReference>
<reference evidence="5 6" key="1">
    <citation type="journal article" date="2019" name="Microorganisms">
        <title>Systematic Affiliation and Genome Analysis of Subtercola vilae DB165(T) with Particular Emphasis on Cold Adaptation of an Isolate from a High-Altitude Cold Volcano Lake.</title>
        <authorList>
            <person name="Villalobos A.S."/>
            <person name="Wiese J."/>
            <person name="Imhoff J.F."/>
            <person name="Dorador C."/>
            <person name="Keller A."/>
            <person name="Hentschel U."/>
        </authorList>
    </citation>
    <scope>NUCLEOTIDE SEQUENCE [LARGE SCALE GENOMIC DNA]</scope>
    <source>
        <strain evidence="5 6">DB165</strain>
    </source>
</reference>
<dbReference type="SMART" id="SM00895">
    <property type="entry name" value="FCD"/>
    <property type="match status" value="1"/>
</dbReference>
<evidence type="ECO:0000259" key="4">
    <source>
        <dbReference type="PROSITE" id="PS50949"/>
    </source>
</evidence>
<dbReference type="InterPro" id="IPR008920">
    <property type="entry name" value="TF_FadR/GntR_C"/>
</dbReference>
<feature type="domain" description="HTH gntR-type" evidence="4">
    <location>
        <begin position="21"/>
        <end position="88"/>
    </location>
</feature>
<dbReference type="AlphaFoldDB" id="A0A4T2BLQ8"/>
<evidence type="ECO:0000256" key="3">
    <source>
        <dbReference type="ARBA" id="ARBA00023163"/>
    </source>
</evidence>
<proteinExistence type="predicted"/>
<keyword evidence="1" id="KW-0805">Transcription regulation</keyword>
<evidence type="ECO:0000256" key="1">
    <source>
        <dbReference type="ARBA" id="ARBA00023015"/>
    </source>
</evidence>
<dbReference type="PROSITE" id="PS50949">
    <property type="entry name" value="HTH_GNTR"/>
    <property type="match status" value="1"/>
</dbReference>
<dbReference type="InterPro" id="IPR036390">
    <property type="entry name" value="WH_DNA-bd_sf"/>
</dbReference>
<sequence>MIGRALCTLKRSTLKGVSVAQRASDRAYELLRDEILEWKLEPGTTLGEVEQAARLGISRTPLREALGRLAADGLIGPESGRGLVVTTVSTENVTELFELRQALEQKAARLAAQRRDPAVFGELLEGFRRAPLLLTADDPGRHEYFELVRRFDRAIDEAVQNPYLVQALANLRIHLARVRRLSHDNPDRLIRAAAEHLLIVEAIFEGDPELASHATHIHLRQSLAAIRAAG</sequence>
<dbReference type="Proteomes" id="UP000306192">
    <property type="component" value="Unassembled WGS sequence"/>
</dbReference>
<evidence type="ECO:0000313" key="5">
    <source>
        <dbReference type="EMBL" id="TIH30266.1"/>
    </source>
</evidence>
<dbReference type="PANTHER" id="PTHR43537">
    <property type="entry name" value="TRANSCRIPTIONAL REGULATOR, GNTR FAMILY"/>
    <property type="match status" value="1"/>
</dbReference>
<accession>A0A4T2BLQ8</accession>
<name>A0A4T2BLQ8_9MICO</name>
<dbReference type="SMART" id="SM00345">
    <property type="entry name" value="HTH_GNTR"/>
    <property type="match status" value="1"/>
</dbReference>
<dbReference type="SUPFAM" id="SSF48008">
    <property type="entry name" value="GntR ligand-binding domain-like"/>
    <property type="match status" value="1"/>
</dbReference>
<keyword evidence="3" id="KW-0804">Transcription</keyword>
<dbReference type="Gene3D" id="1.20.120.530">
    <property type="entry name" value="GntR ligand-binding domain-like"/>
    <property type="match status" value="1"/>
</dbReference>
<dbReference type="GO" id="GO:0003677">
    <property type="term" value="F:DNA binding"/>
    <property type="evidence" value="ECO:0007669"/>
    <property type="project" value="UniProtKB-KW"/>
</dbReference>
<protein>
    <submittedName>
        <fullName evidence="5">GntR family transcriptional regulator</fullName>
    </submittedName>
</protein>
<comment type="caution">
    <text evidence="5">The sequence shown here is derived from an EMBL/GenBank/DDBJ whole genome shotgun (WGS) entry which is preliminary data.</text>
</comment>
<keyword evidence="6" id="KW-1185">Reference proteome</keyword>
<dbReference type="InterPro" id="IPR036388">
    <property type="entry name" value="WH-like_DNA-bd_sf"/>
</dbReference>
<dbReference type="Pfam" id="PF00392">
    <property type="entry name" value="GntR"/>
    <property type="match status" value="1"/>
</dbReference>
<dbReference type="Pfam" id="PF07729">
    <property type="entry name" value="FCD"/>
    <property type="match status" value="1"/>
</dbReference>
<dbReference type="PANTHER" id="PTHR43537:SF5">
    <property type="entry name" value="UXU OPERON TRANSCRIPTIONAL REGULATOR"/>
    <property type="match status" value="1"/>
</dbReference>
<evidence type="ECO:0000256" key="2">
    <source>
        <dbReference type="ARBA" id="ARBA00023125"/>
    </source>
</evidence>
<keyword evidence="2" id="KW-0238">DNA-binding</keyword>
<dbReference type="Gene3D" id="1.10.10.10">
    <property type="entry name" value="Winged helix-like DNA-binding domain superfamily/Winged helix DNA-binding domain"/>
    <property type="match status" value="1"/>
</dbReference>
<dbReference type="PRINTS" id="PR00035">
    <property type="entry name" value="HTHGNTR"/>
</dbReference>
<dbReference type="SUPFAM" id="SSF46785">
    <property type="entry name" value="Winged helix' DNA-binding domain"/>
    <property type="match status" value="1"/>
</dbReference>
<dbReference type="EMBL" id="QYRT01000052">
    <property type="protein sequence ID" value="TIH30266.1"/>
    <property type="molecule type" value="Genomic_DNA"/>
</dbReference>
<dbReference type="OrthoDB" id="8680240at2"/>
<organism evidence="5 6">
    <name type="scientific">Subtercola vilae</name>
    <dbReference type="NCBI Taxonomy" id="2056433"/>
    <lineage>
        <taxon>Bacteria</taxon>
        <taxon>Bacillati</taxon>
        <taxon>Actinomycetota</taxon>
        <taxon>Actinomycetes</taxon>
        <taxon>Micrococcales</taxon>
        <taxon>Microbacteriaceae</taxon>
        <taxon>Subtercola</taxon>
    </lineage>
</organism>
<dbReference type="GO" id="GO:0003700">
    <property type="term" value="F:DNA-binding transcription factor activity"/>
    <property type="evidence" value="ECO:0007669"/>
    <property type="project" value="InterPro"/>
</dbReference>
<gene>
    <name evidence="5" type="ORF">D4765_17225</name>
</gene>
<dbReference type="InterPro" id="IPR011711">
    <property type="entry name" value="GntR_C"/>
</dbReference>
<evidence type="ECO:0000313" key="6">
    <source>
        <dbReference type="Proteomes" id="UP000306192"/>
    </source>
</evidence>